<reference evidence="1" key="2">
    <citation type="submission" date="2021-04" db="EMBL/GenBank/DDBJ databases">
        <authorList>
            <person name="Gilroy R."/>
        </authorList>
    </citation>
    <scope>NUCLEOTIDE SEQUENCE</scope>
    <source>
        <strain evidence="1">CHK198-12963</strain>
    </source>
</reference>
<proteinExistence type="predicted"/>
<organism evidence="1 2">
    <name type="scientific">Candidatus Enterocloster excrementigallinarum</name>
    <dbReference type="NCBI Taxonomy" id="2838558"/>
    <lineage>
        <taxon>Bacteria</taxon>
        <taxon>Bacillati</taxon>
        <taxon>Bacillota</taxon>
        <taxon>Clostridia</taxon>
        <taxon>Lachnospirales</taxon>
        <taxon>Lachnospiraceae</taxon>
        <taxon>Enterocloster</taxon>
    </lineage>
</organism>
<gene>
    <name evidence="1" type="ORF">H9931_03620</name>
</gene>
<comment type="caution">
    <text evidence="1">The sequence shown here is derived from an EMBL/GenBank/DDBJ whole genome shotgun (WGS) entry which is preliminary data.</text>
</comment>
<dbReference type="Proteomes" id="UP000823863">
    <property type="component" value="Unassembled WGS sequence"/>
</dbReference>
<sequence length="173" mass="20595">MEKYTACICEGGAERAILDLLLDDHKLIFEREDLIEEELLRCRNAKDFERKYLKKAFSETITVYRILDSRNENFKLSKAYEQKVDVINVVTAPEIEMLVICNEGRYKEFKNSGNKPSVYCKNSLKYKNVKSYEFVREYFSDMHILLNALHEYKRVSKIRKGEKTLWDLLKHSY</sequence>
<reference evidence="1" key="1">
    <citation type="journal article" date="2021" name="PeerJ">
        <title>Extensive microbial diversity within the chicken gut microbiome revealed by metagenomics and culture.</title>
        <authorList>
            <person name="Gilroy R."/>
            <person name="Ravi A."/>
            <person name="Getino M."/>
            <person name="Pursley I."/>
            <person name="Horton D.L."/>
            <person name="Alikhan N.F."/>
            <person name="Baker D."/>
            <person name="Gharbi K."/>
            <person name="Hall N."/>
            <person name="Watson M."/>
            <person name="Adriaenssens E.M."/>
            <person name="Foster-Nyarko E."/>
            <person name="Jarju S."/>
            <person name="Secka A."/>
            <person name="Antonio M."/>
            <person name="Oren A."/>
            <person name="Chaudhuri R.R."/>
            <person name="La Ragione R."/>
            <person name="Hildebrand F."/>
            <person name="Pallen M.J."/>
        </authorList>
    </citation>
    <scope>NUCLEOTIDE SEQUENCE</scope>
    <source>
        <strain evidence="1">CHK198-12963</strain>
    </source>
</reference>
<protein>
    <submittedName>
        <fullName evidence="1">Uncharacterized protein</fullName>
    </submittedName>
</protein>
<evidence type="ECO:0000313" key="2">
    <source>
        <dbReference type="Proteomes" id="UP000823863"/>
    </source>
</evidence>
<name>A0A9D2PRB1_9FIRM</name>
<evidence type="ECO:0000313" key="1">
    <source>
        <dbReference type="EMBL" id="HJC65797.1"/>
    </source>
</evidence>
<dbReference type="AlphaFoldDB" id="A0A9D2PRB1"/>
<dbReference type="EMBL" id="DWWB01000016">
    <property type="protein sequence ID" value="HJC65797.1"/>
    <property type="molecule type" value="Genomic_DNA"/>
</dbReference>
<accession>A0A9D2PRB1</accession>